<evidence type="ECO:0000256" key="1">
    <source>
        <dbReference type="SAM" id="MobiDB-lite"/>
    </source>
</evidence>
<sequence>MKKKSTPPTEKTTGGGPPSPYSKALEFAIRKELGADIARKLLRNAFWQSIAQLVTLLIIGVMAIALINQPREYFATEKGRLTTMVPLQEPGWSQADVIAFGEDTLREAFSLNFVQFRQQMSRVEPRFSGDGYVAYNQALSRSNILSNVRDRRMNLAPGISPGVVRRRGVNQQGHYSWEIQYPVTLQLMGQNTNLPEQRFIFQIMIQRADVSEKPHGLEVAQLISTNA</sequence>
<keyword evidence="2" id="KW-0472">Membrane</keyword>
<dbReference type="AlphaFoldDB" id="A0A2J5PTU8"/>
<reference evidence="3 4" key="1">
    <citation type="submission" date="2017-11" db="EMBL/GenBank/DDBJ databases">
        <authorList>
            <person name="Han C.G."/>
        </authorList>
    </citation>
    <scope>NUCLEOTIDE SEQUENCE [LARGE SCALE GENOMIC DNA]</scope>
    <source>
        <strain evidence="3 4">A10</strain>
    </source>
</reference>
<name>A0A2J5PTU8_9ENTR</name>
<keyword evidence="2" id="KW-0812">Transmembrane</keyword>
<evidence type="ECO:0000256" key="2">
    <source>
        <dbReference type="SAM" id="Phobius"/>
    </source>
</evidence>
<reference evidence="3 4" key="2">
    <citation type="submission" date="2018-01" db="EMBL/GenBank/DDBJ databases">
        <title>Genomic study of Klebsiella pneumoniae.</title>
        <authorList>
            <person name="Yang Y."/>
            <person name="Bicalho R."/>
        </authorList>
    </citation>
    <scope>NUCLEOTIDE SEQUENCE [LARGE SCALE GENOMIC DNA]</scope>
    <source>
        <strain evidence="3 4">A10</strain>
    </source>
</reference>
<evidence type="ECO:0000313" key="3">
    <source>
        <dbReference type="EMBL" id="PLO69115.1"/>
    </source>
</evidence>
<dbReference type="CDD" id="cd16385">
    <property type="entry name" value="IcmL"/>
    <property type="match status" value="1"/>
</dbReference>
<organism evidence="3 4">
    <name type="scientific">Klebsiella michiganensis</name>
    <dbReference type="NCBI Taxonomy" id="1134687"/>
    <lineage>
        <taxon>Bacteria</taxon>
        <taxon>Pseudomonadati</taxon>
        <taxon>Pseudomonadota</taxon>
        <taxon>Gammaproteobacteria</taxon>
        <taxon>Enterobacterales</taxon>
        <taxon>Enterobacteriaceae</taxon>
        <taxon>Klebsiella/Raoultella group</taxon>
        <taxon>Klebsiella</taxon>
    </lineage>
</organism>
<protein>
    <submittedName>
        <fullName evidence="3">Conjugal transfer protein TraM</fullName>
    </submittedName>
</protein>
<evidence type="ECO:0000313" key="4">
    <source>
        <dbReference type="Proteomes" id="UP000234667"/>
    </source>
</evidence>
<feature type="region of interest" description="Disordered" evidence="1">
    <location>
        <begin position="1"/>
        <end position="21"/>
    </location>
</feature>
<comment type="caution">
    <text evidence="3">The sequence shown here is derived from an EMBL/GenBank/DDBJ whole genome shotgun (WGS) entry which is preliminary data.</text>
</comment>
<keyword evidence="2" id="KW-1133">Transmembrane helix</keyword>
<feature type="compositionally biased region" description="Low complexity" evidence="1">
    <location>
        <begin position="1"/>
        <end position="12"/>
    </location>
</feature>
<dbReference type="Proteomes" id="UP000234667">
    <property type="component" value="Unassembled WGS sequence"/>
</dbReference>
<proteinExistence type="predicted"/>
<dbReference type="RefSeq" id="WP_023321918.1">
    <property type="nucleotide sequence ID" value="NZ_CAXLPK010000002.1"/>
</dbReference>
<dbReference type="InterPro" id="IPR021055">
    <property type="entry name" value="T4BSS_IcmL/DotI"/>
</dbReference>
<feature type="transmembrane region" description="Helical" evidence="2">
    <location>
        <begin position="45"/>
        <end position="67"/>
    </location>
</feature>
<accession>A0A2J5PTU8</accession>
<dbReference type="EMBL" id="PIDR01000427">
    <property type="protein sequence ID" value="PLO69115.1"/>
    <property type="molecule type" value="Genomic_DNA"/>
</dbReference>
<gene>
    <name evidence="3" type="ORF">CWN49_15025</name>
</gene>
<dbReference type="Pfam" id="PF11393">
    <property type="entry name" value="T4BSS_DotI_IcmL"/>
    <property type="match status" value="1"/>
</dbReference>